<dbReference type="Pfam" id="PF02771">
    <property type="entry name" value="Acyl-CoA_dh_N"/>
    <property type="match status" value="1"/>
</dbReference>
<dbReference type="Pfam" id="PF00441">
    <property type="entry name" value="Acyl-CoA_dh_1"/>
    <property type="match status" value="1"/>
</dbReference>
<dbReference type="InterPro" id="IPR036250">
    <property type="entry name" value="AcylCo_DH-like_C"/>
</dbReference>
<dbReference type="SUPFAM" id="SSF47203">
    <property type="entry name" value="Acyl-CoA dehydrogenase C-terminal domain-like"/>
    <property type="match status" value="1"/>
</dbReference>
<feature type="domain" description="Acyl-CoA dehydrogenase/oxidase N-terminal" evidence="7">
    <location>
        <begin position="7"/>
        <end position="116"/>
    </location>
</feature>
<evidence type="ECO:0000256" key="2">
    <source>
        <dbReference type="ARBA" id="ARBA00009347"/>
    </source>
</evidence>
<comment type="similarity">
    <text evidence="2">Belongs to the acyl-CoA dehydrogenase family.</text>
</comment>
<keyword evidence="5" id="KW-0560">Oxidoreductase</keyword>
<evidence type="ECO:0000256" key="4">
    <source>
        <dbReference type="ARBA" id="ARBA00022827"/>
    </source>
</evidence>
<keyword evidence="3" id="KW-0285">Flavoprotein</keyword>
<keyword evidence="9" id="KW-1185">Reference proteome</keyword>
<dbReference type="InterPro" id="IPR009075">
    <property type="entry name" value="AcylCo_DH/oxidase_C"/>
</dbReference>
<proteinExistence type="inferred from homology"/>
<name>A0A418ND67_9SPHN</name>
<evidence type="ECO:0000259" key="7">
    <source>
        <dbReference type="Pfam" id="PF02771"/>
    </source>
</evidence>
<dbReference type="OrthoDB" id="7328575at2"/>
<evidence type="ECO:0000313" key="8">
    <source>
        <dbReference type="EMBL" id="RIV75493.1"/>
    </source>
</evidence>
<evidence type="ECO:0000313" key="9">
    <source>
        <dbReference type="Proteomes" id="UP000285092"/>
    </source>
</evidence>
<dbReference type="PANTHER" id="PTHR43884">
    <property type="entry name" value="ACYL-COA DEHYDROGENASE"/>
    <property type="match status" value="1"/>
</dbReference>
<sequence>MAFALDEQQQMIAETAAAFFAENATSERTRAAMANGIDRDLWRGYCRELGFGGLMVPEDLGGAGLGHVELAIVAEQAGRTLAAIPLLGHAMATAALLASGDRAAIDVHLPAMMAGDRIVAAGERGGEGMLVPHAAQCDLLLLLCEGGSHLIDASAATVEPLKSLDETRPLARVLALAGDPLPGGAALCEAARATGVLCLAAEALGGAQEALDRTVAFAHEREQFGRPVGSFQAYKHRLADRAVEIEQARSAVWWAACALDEGHETRALALHAAKSFCADTYLRVAGDMIQLHGGIGFTWEHDAHLFFKRARAIANMLGDGPHHRERVARIMLDEAA</sequence>
<evidence type="ECO:0000256" key="3">
    <source>
        <dbReference type="ARBA" id="ARBA00022630"/>
    </source>
</evidence>
<dbReference type="InterPro" id="IPR009100">
    <property type="entry name" value="AcylCoA_DH/oxidase_NM_dom_sf"/>
</dbReference>
<dbReference type="GO" id="GO:0050660">
    <property type="term" value="F:flavin adenine dinucleotide binding"/>
    <property type="evidence" value="ECO:0007669"/>
    <property type="project" value="InterPro"/>
</dbReference>
<protein>
    <submittedName>
        <fullName evidence="8">Acyl-CoA dehydrogenase</fullName>
    </submittedName>
</protein>
<dbReference type="GO" id="GO:0003995">
    <property type="term" value="F:acyl-CoA dehydrogenase activity"/>
    <property type="evidence" value="ECO:0007669"/>
    <property type="project" value="TreeGrafter"/>
</dbReference>
<evidence type="ECO:0000256" key="5">
    <source>
        <dbReference type="ARBA" id="ARBA00023002"/>
    </source>
</evidence>
<feature type="domain" description="Acyl-CoA dehydrogenase/oxidase C-terminal" evidence="6">
    <location>
        <begin position="197"/>
        <end position="331"/>
    </location>
</feature>
<dbReference type="InterPro" id="IPR037069">
    <property type="entry name" value="AcylCoA_DH/ox_N_sf"/>
</dbReference>
<dbReference type="Proteomes" id="UP000285092">
    <property type="component" value="Unassembled WGS sequence"/>
</dbReference>
<dbReference type="SUPFAM" id="SSF56645">
    <property type="entry name" value="Acyl-CoA dehydrogenase NM domain-like"/>
    <property type="match status" value="1"/>
</dbReference>
<accession>A0A418ND67</accession>
<dbReference type="RefSeq" id="WP_119514419.1">
    <property type="nucleotide sequence ID" value="NZ_QXFK01000019.1"/>
</dbReference>
<organism evidence="8 9">
    <name type="scientific">Pelagerythrobacter aerophilus</name>
    <dbReference type="NCBI Taxonomy" id="2306995"/>
    <lineage>
        <taxon>Bacteria</taxon>
        <taxon>Pseudomonadati</taxon>
        <taxon>Pseudomonadota</taxon>
        <taxon>Alphaproteobacteria</taxon>
        <taxon>Sphingomonadales</taxon>
        <taxon>Erythrobacteraceae</taxon>
        <taxon>Pelagerythrobacter</taxon>
    </lineage>
</organism>
<evidence type="ECO:0000256" key="1">
    <source>
        <dbReference type="ARBA" id="ARBA00001974"/>
    </source>
</evidence>
<dbReference type="EMBL" id="QXFK01000019">
    <property type="protein sequence ID" value="RIV75493.1"/>
    <property type="molecule type" value="Genomic_DNA"/>
</dbReference>
<gene>
    <name evidence="8" type="ORF">D2V04_14390</name>
</gene>
<reference evidence="8 9" key="1">
    <citation type="submission" date="2018-08" db="EMBL/GenBank/DDBJ databases">
        <title>Altererythrobacter sp.Ery1 and Ery12, the genome sequencing of novel strains in genus Alterythrobacter.</title>
        <authorList>
            <person name="Cheng H."/>
            <person name="Wu Y.-H."/>
            <person name="Fang C."/>
            <person name="Xu X.-W."/>
        </authorList>
    </citation>
    <scope>NUCLEOTIDE SEQUENCE [LARGE SCALE GENOMIC DNA]</scope>
    <source>
        <strain evidence="8 9">Ery1</strain>
    </source>
</reference>
<dbReference type="InterPro" id="IPR013786">
    <property type="entry name" value="AcylCoA_DH/ox_N"/>
</dbReference>
<comment type="caution">
    <text evidence="8">The sequence shown here is derived from an EMBL/GenBank/DDBJ whole genome shotgun (WGS) entry which is preliminary data.</text>
</comment>
<dbReference type="AlphaFoldDB" id="A0A418ND67"/>
<keyword evidence="4" id="KW-0274">FAD</keyword>
<dbReference type="PANTHER" id="PTHR43884:SF20">
    <property type="entry name" value="ACYL-COA DEHYDROGENASE FADE28"/>
    <property type="match status" value="1"/>
</dbReference>
<comment type="cofactor">
    <cofactor evidence="1">
        <name>FAD</name>
        <dbReference type="ChEBI" id="CHEBI:57692"/>
    </cofactor>
</comment>
<dbReference type="Gene3D" id="1.10.540.10">
    <property type="entry name" value="Acyl-CoA dehydrogenase/oxidase, N-terminal domain"/>
    <property type="match status" value="1"/>
</dbReference>
<evidence type="ECO:0000259" key="6">
    <source>
        <dbReference type="Pfam" id="PF00441"/>
    </source>
</evidence>
<dbReference type="Gene3D" id="1.20.140.10">
    <property type="entry name" value="Butyryl-CoA Dehydrogenase, subunit A, domain 3"/>
    <property type="match status" value="1"/>
</dbReference>